<feature type="non-terminal residue" evidence="2">
    <location>
        <position position="1"/>
    </location>
</feature>
<reference evidence="2" key="1">
    <citation type="submission" date="2021-02" db="EMBL/GenBank/DDBJ databases">
        <authorList>
            <person name="Nowell W R."/>
        </authorList>
    </citation>
    <scope>NUCLEOTIDE SEQUENCE</scope>
</reference>
<proteinExistence type="predicted"/>
<dbReference type="EMBL" id="CAJOBC010098474">
    <property type="protein sequence ID" value="CAF4454309.1"/>
    <property type="molecule type" value="Genomic_DNA"/>
</dbReference>
<accession>A0A815ZJX3</accession>
<feature type="chain" id="PRO_5044132163" evidence="1">
    <location>
        <begin position="26"/>
        <end position="154"/>
    </location>
</feature>
<evidence type="ECO:0000313" key="3">
    <source>
        <dbReference type="EMBL" id="CAF4454309.1"/>
    </source>
</evidence>
<protein>
    <submittedName>
        <fullName evidence="2">Uncharacterized protein</fullName>
    </submittedName>
</protein>
<feature type="signal peptide" evidence="1">
    <location>
        <begin position="1"/>
        <end position="25"/>
    </location>
</feature>
<sequence length="154" mass="17916">IMALTFNNISFFMVLAIFLILRCQARSIHSLSESAEHTPSAASLADSNNLIYPSSDSSYLQDLYENRQHYLLDNNVDMVPIMINPNLLAYMAHSDSINNDLILQKYWGKLYHDYTTKFNQQQRPITKFIQFPKRTIPIEFQKQLYAHGIVGKRR</sequence>
<keyword evidence="4" id="KW-1185">Reference proteome</keyword>
<dbReference type="AlphaFoldDB" id="A0A815ZJX3"/>
<organism evidence="2 4">
    <name type="scientific">Didymodactylos carnosus</name>
    <dbReference type="NCBI Taxonomy" id="1234261"/>
    <lineage>
        <taxon>Eukaryota</taxon>
        <taxon>Metazoa</taxon>
        <taxon>Spiralia</taxon>
        <taxon>Gnathifera</taxon>
        <taxon>Rotifera</taxon>
        <taxon>Eurotatoria</taxon>
        <taxon>Bdelloidea</taxon>
        <taxon>Philodinida</taxon>
        <taxon>Philodinidae</taxon>
        <taxon>Didymodactylos</taxon>
    </lineage>
</organism>
<gene>
    <name evidence="2" type="ORF">GPM918_LOCUS41364</name>
    <name evidence="3" type="ORF">SRO942_LOCUS42402</name>
</gene>
<dbReference type="Proteomes" id="UP000663829">
    <property type="component" value="Unassembled WGS sequence"/>
</dbReference>
<comment type="caution">
    <text evidence="2">The sequence shown here is derived from an EMBL/GenBank/DDBJ whole genome shotgun (WGS) entry which is preliminary data.</text>
</comment>
<evidence type="ECO:0000256" key="1">
    <source>
        <dbReference type="SAM" id="SignalP"/>
    </source>
</evidence>
<evidence type="ECO:0000313" key="2">
    <source>
        <dbReference type="EMBL" id="CAF1585095.1"/>
    </source>
</evidence>
<dbReference type="Proteomes" id="UP000681722">
    <property type="component" value="Unassembled WGS sequence"/>
</dbReference>
<dbReference type="OrthoDB" id="10038054at2759"/>
<keyword evidence="1" id="KW-0732">Signal</keyword>
<name>A0A815ZJX3_9BILA</name>
<evidence type="ECO:0000313" key="4">
    <source>
        <dbReference type="Proteomes" id="UP000663829"/>
    </source>
</evidence>
<dbReference type="EMBL" id="CAJNOQ010032447">
    <property type="protein sequence ID" value="CAF1585095.1"/>
    <property type="molecule type" value="Genomic_DNA"/>
</dbReference>